<evidence type="ECO:0000313" key="1">
    <source>
        <dbReference type="EMBL" id="OGI58829.1"/>
    </source>
</evidence>
<dbReference type="AlphaFoldDB" id="A0A1F6UN75"/>
<protein>
    <submittedName>
        <fullName evidence="1">Uncharacterized protein</fullName>
    </submittedName>
</protein>
<reference evidence="1 2" key="1">
    <citation type="journal article" date="2016" name="Nat. Commun.">
        <title>Thousands of microbial genomes shed light on interconnected biogeochemical processes in an aquifer system.</title>
        <authorList>
            <person name="Anantharaman K."/>
            <person name="Brown C.T."/>
            <person name="Hug L.A."/>
            <person name="Sharon I."/>
            <person name="Castelle C.J."/>
            <person name="Probst A.J."/>
            <person name="Thomas B.C."/>
            <person name="Singh A."/>
            <person name="Wilkins M.J."/>
            <person name="Karaoz U."/>
            <person name="Brodie E.L."/>
            <person name="Williams K.H."/>
            <person name="Hubbard S.S."/>
            <person name="Banfield J.F."/>
        </authorList>
    </citation>
    <scope>NUCLEOTIDE SEQUENCE [LARGE SCALE GENOMIC DNA]</scope>
</reference>
<organism evidence="1 2">
    <name type="scientific">Candidatus Muproteobacteria bacterium RBG_19FT_COMBO_61_10</name>
    <dbReference type="NCBI Taxonomy" id="1817761"/>
    <lineage>
        <taxon>Bacteria</taxon>
        <taxon>Pseudomonadati</taxon>
        <taxon>Pseudomonadota</taxon>
        <taxon>Candidatus Muproteobacteria</taxon>
    </lineage>
</organism>
<name>A0A1F6UN75_9PROT</name>
<sequence>MFEVVGDVGFGAGGDEDGARRQFYLLRAFHEFAVRIGVHAPADQGADVLVVVEGRGRGAQVVGVVDAFLHGLGHFLVIALVGRRLA</sequence>
<proteinExistence type="predicted"/>
<comment type="caution">
    <text evidence="1">The sequence shown here is derived from an EMBL/GenBank/DDBJ whole genome shotgun (WGS) entry which is preliminary data.</text>
</comment>
<accession>A0A1F6UN75</accession>
<gene>
    <name evidence="1" type="ORF">A2V58_00035</name>
</gene>
<dbReference type="Proteomes" id="UP000177950">
    <property type="component" value="Unassembled WGS sequence"/>
</dbReference>
<dbReference type="EMBL" id="MFSV01000041">
    <property type="protein sequence ID" value="OGI58829.1"/>
    <property type="molecule type" value="Genomic_DNA"/>
</dbReference>
<evidence type="ECO:0000313" key="2">
    <source>
        <dbReference type="Proteomes" id="UP000177950"/>
    </source>
</evidence>